<dbReference type="AlphaFoldDB" id="A0A1B1YJU4"/>
<evidence type="ECO:0000256" key="8">
    <source>
        <dbReference type="SAM" id="MobiDB-lite"/>
    </source>
</evidence>
<dbReference type="SUPFAM" id="SSF55874">
    <property type="entry name" value="ATPase domain of HSP90 chaperone/DNA topoisomerase II/histidine kinase"/>
    <property type="match status" value="1"/>
</dbReference>
<dbReference type="Gene3D" id="1.10.287.130">
    <property type="match status" value="1"/>
</dbReference>
<dbReference type="Pfam" id="PF02518">
    <property type="entry name" value="HATPase_c"/>
    <property type="match status" value="1"/>
</dbReference>
<dbReference type="InterPro" id="IPR003594">
    <property type="entry name" value="HATPase_dom"/>
</dbReference>
<keyword evidence="6" id="KW-0418">Kinase</keyword>
<keyword evidence="4" id="KW-0597">Phosphoprotein</keyword>
<evidence type="ECO:0000256" key="2">
    <source>
        <dbReference type="ARBA" id="ARBA00004370"/>
    </source>
</evidence>
<dbReference type="RefSeq" id="WP_065820690.1">
    <property type="nucleotide sequence ID" value="NZ_CP014673.1"/>
</dbReference>
<dbReference type="PANTHER" id="PTHR43547:SF2">
    <property type="entry name" value="HYBRID SIGNAL TRANSDUCTION HISTIDINE KINASE C"/>
    <property type="match status" value="1"/>
</dbReference>
<evidence type="ECO:0000313" key="10">
    <source>
        <dbReference type="EMBL" id="ANX01014.1"/>
    </source>
</evidence>
<dbReference type="SMART" id="SM00388">
    <property type="entry name" value="HisKA"/>
    <property type="match status" value="1"/>
</dbReference>
<dbReference type="PROSITE" id="PS50109">
    <property type="entry name" value="HIS_KIN"/>
    <property type="match status" value="1"/>
</dbReference>
<dbReference type="EMBL" id="CP014673">
    <property type="protein sequence ID" value="ANX01014.1"/>
    <property type="molecule type" value="Genomic_DNA"/>
</dbReference>
<feature type="domain" description="Histidine kinase" evidence="9">
    <location>
        <begin position="52"/>
        <end position="275"/>
    </location>
</feature>
<dbReference type="Pfam" id="PF00512">
    <property type="entry name" value="HisKA"/>
    <property type="match status" value="1"/>
</dbReference>
<comment type="catalytic activity">
    <reaction evidence="1">
        <text>ATP + protein L-histidine = ADP + protein N-phospho-L-histidine.</text>
        <dbReference type="EC" id="2.7.13.3"/>
    </reaction>
</comment>
<name>A0A1B1YJU4_THEST</name>
<dbReference type="SMART" id="SM00387">
    <property type="entry name" value="HATPase_c"/>
    <property type="match status" value="1"/>
</dbReference>
<dbReference type="PRINTS" id="PR00344">
    <property type="entry name" value="BCTRLSENSOR"/>
</dbReference>
<evidence type="ECO:0000256" key="1">
    <source>
        <dbReference type="ARBA" id="ARBA00000085"/>
    </source>
</evidence>
<sequence length="307" mass="34865">MKVKEKVATNISYSESGKNVDSKQGNSQKKPLNGNSANFEELDADKNDWIFALSHELRTPLNVILSTIQLAQLGMKKCEDSEYSKVKTKYLEIMKQNCYRLLKMVNNLIEINRLDSGFFNIDLKNEDIVNIVREMTFSVTEYAKIKNIDIAFESNKDHHIAAIDIFQLERIMLNLLSNAIKFTPSGGNIKVILKVEEKEILISVSDTGPGIPEEYGNMIFERYCQTSGKSLIEKKGSGMGLYLVKKLLDKMNGRIWFCNNEDKGATLTFSLPNLQLPQSCTVKEELSPDYIKSRTEYLEIEFSDGSL</sequence>
<evidence type="ECO:0000256" key="7">
    <source>
        <dbReference type="ARBA" id="ARBA00023012"/>
    </source>
</evidence>
<dbReference type="InterPro" id="IPR005467">
    <property type="entry name" value="His_kinase_dom"/>
</dbReference>
<feature type="region of interest" description="Disordered" evidence="8">
    <location>
        <begin position="1"/>
        <end position="37"/>
    </location>
</feature>
<dbReference type="InterPro" id="IPR004358">
    <property type="entry name" value="Sig_transdc_His_kin-like_C"/>
</dbReference>
<dbReference type="CDD" id="cd00075">
    <property type="entry name" value="HATPase"/>
    <property type="match status" value="1"/>
</dbReference>
<evidence type="ECO:0000313" key="11">
    <source>
        <dbReference type="Proteomes" id="UP000092931"/>
    </source>
</evidence>
<dbReference type="SUPFAM" id="SSF47384">
    <property type="entry name" value="Homodimeric domain of signal transducing histidine kinase"/>
    <property type="match status" value="1"/>
</dbReference>
<organism evidence="10 11">
    <name type="scientific">Thermoclostridium stercorarium subsp. leptospartum DSM 9219</name>
    <dbReference type="NCBI Taxonomy" id="1346611"/>
    <lineage>
        <taxon>Bacteria</taxon>
        <taxon>Bacillati</taxon>
        <taxon>Bacillota</taxon>
        <taxon>Clostridia</taxon>
        <taxon>Eubacteriales</taxon>
        <taxon>Oscillospiraceae</taxon>
        <taxon>Thermoclostridium</taxon>
    </lineage>
</organism>
<evidence type="ECO:0000256" key="6">
    <source>
        <dbReference type="ARBA" id="ARBA00022777"/>
    </source>
</evidence>
<evidence type="ECO:0000259" key="9">
    <source>
        <dbReference type="PROSITE" id="PS50109"/>
    </source>
</evidence>
<evidence type="ECO:0000256" key="5">
    <source>
        <dbReference type="ARBA" id="ARBA00022679"/>
    </source>
</evidence>
<dbReference type="PANTHER" id="PTHR43547">
    <property type="entry name" value="TWO-COMPONENT HISTIDINE KINASE"/>
    <property type="match status" value="1"/>
</dbReference>
<dbReference type="Gene3D" id="3.30.565.10">
    <property type="entry name" value="Histidine kinase-like ATPase, C-terminal domain"/>
    <property type="match status" value="1"/>
</dbReference>
<dbReference type="InterPro" id="IPR003661">
    <property type="entry name" value="HisK_dim/P_dom"/>
</dbReference>
<dbReference type="GO" id="GO:0016020">
    <property type="term" value="C:membrane"/>
    <property type="evidence" value="ECO:0007669"/>
    <property type="project" value="UniProtKB-SubCell"/>
</dbReference>
<gene>
    <name evidence="10" type="ORF">CSTERLE_05165</name>
</gene>
<dbReference type="EC" id="2.7.13.3" evidence="3"/>
<protein>
    <recommendedName>
        <fullName evidence="3">histidine kinase</fullName>
        <ecNumber evidence="3">2.7.13.3</ecNumber>
    </recommendedName>
</protein>
<proteinExistence type="predicted"/>
<dbReference type="GO" id="GO:0000155">
    <property type="term" value="F:phosphorelay sensor kinase activity"/>
    <property type="evidence" value="ECO:0007669"/>
    <property type="project" value="InterPro"/>
</dbReference>
<dbReference type="InterPro" id="IPR036890">
    <property type="entry name" value="HATPase_C_sf"/>
</dbReference>
<dbReference type="CDD" id="cd00082">
    <property type="entry name" value="HisKA"/>
    <property type="match status" value="1"/>
</dbReference>
<evidence type="ECO:0000256" key="4">
    <source>
        <dbReference type="ARBA" id="ARBA00022553"/>
    </source>
</evidence>
<comment type="subcellular location">
    <subcellularLocation>
        <location evidence="2">Membrane</location>
    </subcellularLocation>
</comment>
<keyword evidence="7" id="KW-0902">Two-component regulatory system</keyword>
<feature type="compositionally biased region" description="Polar residues" evidence="8">
    <location>
        <begin position="9"/>
        <end position="37"/>
    </location>
</feature>
<reference evidence="10 11" key="1">
    <citation type="submission" date="2016-02" db="EMBL/GenBank/DDBJ databases">
        <title>Comparison of Clostridium stercorarium subspecies using comparative genomics and transcriptomics.</title>
        <authorList>
            <person name="Schellenberg J."/>
            <person name="Thallinger G."/>
            <person name="Levin D.B."/>
            <person name="Zhang X."/>
            <person name="Alvare G."/>
            <person name="Fristensky B."/>
            <person name="Sparling R."/>
        </authorList>
    </citation>
    <scope>NUCLEOTIDE SEQUENCE [LARGE SCALE GENOMIC DNA]</scope>
    <source>
        <strain evidence="10 11">DSM 9219</strain>
    </source>
</reference>
<dbReference type="FunFam" id="3.30.565.10:FF:000006">
    <property type="entry name" value="Sensor histidine kinase WalK"/>
    <property type="match status" value="1"/>
</dbReference>
<evidence type="ECO:0000256" key="3">
    <source>
        <dbReference type="ARBA" id="ARBA00012438"/>
    </source>
</evidence>
<dbReference type="InterPro" id="IPR036097">
    <property type="entry name" value="HisK_dim/P_sf"/>
</dbReference>
<keyword evidence="5" id="KW-0808">Transferase</keyword>
<accession>A0A1B1YJU4</accession>
<dbReference type="Proteomes" id="UP000092931">
    <property type="component" value="Chromosome"/>
</dbReference>